<comment type="subcellular location">
    <subcellularLocation>
        <location evidence="2">Endoplasmic reticulum membrane</location>
    </subcellularLocation>
</comment>
<evidence type="ECO:0000256" key="8">
    <source>
        <dbReference type="ARBA" id="ARBA00023136"/>
    </source>
</evidence>
<evidence type="ECO:0000256" key="5">
    <source>
        <dbReference type="ARBA" id="ARBA00022824"/>
    </source>
</evidence>
<dbReference type="PANTHER" id="PTHR24291">
    <property type="entry name" value="CYTOCHROME P450 FAMILY 4"/>
    <property type="match status" value="1"/>
</dbReference>
<dbReference type="InterPro" id="IPR002401">
    <property type="entry name" value="Cyt_P450_E_grp-I"/>
</dbReference>
<dbReference type="PRINTS" id="PR00463">
    <property type="entry name" value="EP450I"/>
</dbReference>
<evidence type="ECO:0000256" key="10">
    <source>
        <dbReference type="RuleBase" id="RU000461"/>
    </source>
</evidence>
<dbReference type="CDD" id="cd20628">
    <property type="entry name" value="CYP4"/>
    <property type="match status" value="1"/>
</dbReference>
<organism evidence="11 12">
    <name type="scientific">Araneus ventricosus</name>
    <name type="common">Orbweaver spider</name>
    <name type="synonym">Epeira ventricosa</name>
    <dbReference type="NCBI Taxonomy" id="182803"/>
    <lineage>
        <taxon>Eukaryota</taxon>
        <taxon>Metazoa</taxon>
        <taxon>Ecdysozoa</taxon>
        <taxon>Arthropoda</taxon>
        <taxon>Chelicerata</taxon>
        <taxon>Arachnida</taxon>
        <taxon>Araneae</taxon>
        <taxon>Araneomorphae</taxon>
        <taxon>Entelegynae</taxon>
        <taxon>Araneoidea</taxon>
        <taxon>Araneidae</taxon>
        <taxon>Araneus</taxon>
    </lineage>
</organism>
<comment type="similarity">
    <text evidence="3 10">Belongs to the cytochrome P450 family.</text>
</comment>
<accession>A0A4Y2H299</accession>
<evidence type="ECO:0000256" key="2">
    <source>
        <dbReference type="ARBA" id="ARBA00004586"/>
    </source>
</evidence>
<keyword evidence="12" id="KW-1185">Reference proteome</keyword>
<keyword evidence="6 9" id="KW-0408">Iron</keyword>
<sequence length="554" mass="64306">MPKLVVSAKKDENWSDRFESLDNKPLHLDSRAIKRKCDSKCVGGVEFSLEGENHKTLNLRRSPRKSEPGGCVLYVGGGVIAVGNWWMDCNDDFIVLTGFNTVFSKKGISNLWQINYPFVSIFHAGAVEAILNHSTELKKAWFYDLLHPFIGQGLLTSYDERWRKKRKMLTPAFHFNILKDFLHVFNKQSKILIDILMGYTKDEYIDIVPLITKCSLDIICESILGKEVHSQTQPSSSYAKAVVYLTDSVYERMQSPWYWNDFLFKISPFGRKFMKNVDIVHNFTRQVISEKKEELMKKKSAEPPAYAGNEVEGTKRKKLALMDLLLDEHFKNNSISEEEIREEVDTFTFEGHDTTSSGISWCLWMIGLHPWVQDKIHEKLDSIFGEDNRDATMEDLKEMKYLECVIKESLRLYPPVPAIGRMLRNDLQIGEYVLPKGSVCLVLTYLLHRDPEFFPNPEKFDPDRFSPENSAGRHPFAYVPFSAGPRNCIGQRFALMEEKTVISSILRKYKIRSLDPRDKVQLLDEIVLRPHKGLRIQIRERRQPFDFNSIYYYP</sequence>
<evidence type="ECO:0000256" key="6">
    <source>
        <dbReference type="ARBA" id="ARBA00023004"/>
    </source>
</evidence>
<dbReference type="GO" id="GO:0020037">
    <property type="term" value="F:heme binding"/>
    <property type="evidence" value="ECO:0007669"/>
    <property type="project" value="InterPro"/>
</dbReference>
<dbReference type="SUPFAM" id="SSF48264">
    <property type="entry name" value="Cytochrome P450"/>
    <property type="match status" value="1"/>
</dbReference>
<comment type="cofactor">
    <cofactor evidence="1 9">
        <name>heme</name>
        <dbReference type="ChEBI" id="CHEBI:30413"/>
    </cofactor>
</comment>
<keyword evidence="4 9" id="KW-0349">Heme</keyword>
<dbReference type="PANTHER" id="PTHR24291:SF189">
    <property type="entry name" value="CYTOCHROME P450 4C3-RELATED"/>
    <property type="match status" value="1"/>
</dbReference>
<dbReference type="InterPro" id="IPR050196">
    <property type="entry name" value="Cytochrome_P450_Monoox"/>
</dbReference>
<proteinExistence type="inferred from homology"/>
<evidence type="ECO:0000313" key="12">
    <source>
        <dbReference type="Proteomes" id="UP000499080"/>
    </source>
</evidence>
<dbReference type="Proteomes" id="UP000499080">
    <property type="component" value="Unassembled WGS sequence"/>
</dbReference>
<dbReference type="InterPro" id="IPR001128">
    <property type="entry name" value="Cyt_P450"/>
</dbReference>
<feature type="binding site" description="axial binding residue" evidence="9">
    <location>
        <position position="488"/>
    </location>
    <ligand>
        <name>heme</name>
        <dbReference type="ChEBI" id="CHEBI:30413"/>
    </ligand>
    <ligandPart>
        <name>Fe</name>
        <dbReference type="ChEBI" id="CHEBI:18248"/>
    </ligandPart>
</feature>
<name>A0A4Y2H299_ARAVE</name>
<evidence type="ECO:0000256" key="7">
    <source>
        <dbReference type="ARBA" id="ARBA00023033"/>
    </source>
</evidence>
<dbReference type="EMBL" id="BGPR01001664">
    <property type="protein sequence ID" value="GBM59066.1"/>
    <property type="molecule type" value="Genomic_DNA"/>
</dbReference>
<keyword evidence="8" id="KW-0472">Membrane</keyword>
<dbReference type="PRINTS" id="PR00385">
    <property type="entry name" value="P450"/>
</dbReference>
<keyword evidence="10" id="KW-0560">Oxidoreductase</keyword>
<dbReference type="InterPro" id="IPR017972">
    <property type="entry name" value="Cyt_P450_CS"/>
</dbReference>
<dbReference type="Gene3D" id="1.10.630.10">
    <property type="entry name" value="Cytochrome P450"/>
    <property type="match status" value="1"/>
</dbReference>
<dbReference type="GO" id="GO:0005506">
    <property type="term" value="F:iron ion binding"/>
    <property type="evidence" value="ECO:0007669"/>
    <property type="project" value="InterPro"/>
</dbReference>
<evidence type="ECO:0000256" key="4">
    <source>
        <dbReference type="ARBA" id="ARBA00022617"/>
    </source>
</evidence>
<dbReference type="Pfam" id="PF00067">
    <property type="entry name" value="p450"/>
    <property type="match status" value="1"/>
</dbReference>
<keyword evidence="7 10" id="KW-0503">Monooxygenase</keyword>
<keyword evidence="9 10" id="KW-0479">Metal-binding</keyword>
<dbReference type="AlphaFoldDB" id="A0A4Y2H299"/>
<protein>
    <submittedName>
        <fullName evidence="11">Cytochrome P450 4c3</fullName>
    </submittedName>
</protein>
<reference evidence="11 12" key="1">
    <citation type="journal article" date="2019" name="Sci. Rep.">
        <title>Orb-weaving spider Araneus ventricosus genome elucidates the spidroin gene catalogue.</title>
        <authorList>
            <person name="Kono N."/>
            <person name="Nakamura H."/>
            <person name="Ohtoshi R."/>
            <person name="Moran D.A.P."/>
            <person name="Shinohara A."/>
            <person name="Yoshida Y."/>
            <person name="Fujiwara M."/>
            <person name="Mori M."/>
            <person name="Tomita M."/>
            <person name="Arakawa K."/>
        </authorList>
    </citation>
    <scope>NUCLEOTIDE SEQUENCE [LARGE SCALE GENOMIC DNA]</scope>
</reference>
<evidence type="ECO:0000256" key="9">
    <source>
        <dbReference type="PIRSR" id="PIRSR602401-1"/>
    </source>
</evidence>
<evidence type="ECO:0000256" key="1">
    <source>
        <dbReference type="ARBA" id="ARBA00001971"/>
    </source>
</evidence>
<dbReference type="GO" id="GO:0004497">
    <property type="term" value="F:monooxygenase activity"/>
    <property type="evidence" value="ECO:0007669"/>
    <property type="project" value="UniProtKB-KW"/>
</dbReference>
<comment type="caution">
    <text evidence="11">The sequence shown here is derived from an EMBL/GenBank/DDBJ whole genome shotgun (WGS) entry which is preliminary data.</text>
</comment>
<dbReference type="GO" id="GO:0016705">
    <property type="term" value="F:oxidoreductase activity, acting on paired donors, with incorporation or reduction of molecular oxygen"/>
    <property type="evidence" value="ECO:0007669"/>
    <property type="project" value="InterPro"/>
</dbReference>
<evidence type="ECO:0000256" key="3">
    <source>
        <dbReference type="ARBA" id="ARBA00010617"/>
    </source>
</evidence>
<gene>
    <name evidence="11" type="primary">Cyp4c3_10</name>
    <name evidence="11" type="ORF">AVEN_117507_1</name>
</gene>
<keyword evidence="5" id="KW-0256">Endoplasmic reticulum</keyword>
<evidence type="ECO:0000313" key="11">
    <source>
        <dbReference type="EMBL" id="GBM59066.1"/>
    </source>
</evidence>
<dbReference type="OrthoDB" id="6427381at2759"/>
<dbReference type="GO" id="GO:0005789">
    <property type="term" value="C:endoplasmic reticulum membrane"/>
    <property type="evidence" value="ECO:0007669"/>
    <property type="project" value="UniProtKB-SubCell"/>
</dbReference>
<dbReference type="PROSITE" id="PS00086">
    <property type="entry name" value="CYTOCHROME_P450"/>
    <property type="match status" value="1"/>
</dbReference>
<dbReference type="InterPro" id="IPR036396">
    <property type="entry name" value="Cyt_P450_sf"/>
</dbReference>